<evidence type="ECO:0000256" key="3">
    <source>
        <dbReference type="ARBA" id="ARBA00022840"/>
    </source>
</evidence>
<evidence type="ECO:0000313" key="5">
    <source>
        <dbReference type="EMBL" id="QTL98900.1"/>
    </source>
</evidence>
<dbReference type="Pfam" id="PF00005">
    <property type="entry name" value="ABC_tran"/>
    <property type="match status" value="1"/>
</dbReference>
<proteinExistence type="predicted"/>
<feature type="domain" description="AAA+ ATPase" evidence="4">
    <location>
        <begin position="29"/>
        <end position="212"/>
    </location>
</feature>
<organism evidence="5 6">
    <name type="scientific">Iocasia fonsfrigidae</name>
    <dbReference type="NCBI Taxonomy" id="2682810"/>
    <lineage>
        <taxon>Bacteria</taxon>
        <taxon>Bacillati</taxon>
        <taxon>Bacillota</taxon>
        <taxon>Clostridia</taxon>
        <taxon>Halanaerobiales</taxon>
        <taxon>Halanaerobiaceae</taxon>
        <taxon>Iocasia</taxon>
    </lineage>
</organism>
<dbReference type="GO" id="GO:0016887">
    <property type="term" value="F:ATP hydrolysis activity"/>
    <property type="evidence" value="ECO:0007669"/>
    <property type="project" value="InterPro"/>
</dbReference>
<dbReference type="EMBL" id="CP046640">
    <property type="protein sequence ID" value="QTL98900.1"/>
    <property type="molecule type" value="Genomic_DNA"/>
</dbReference>
<reference evidence="5" key="1">
    <citation type="submission" date="2019-12" db="EMBL/GenBank/DDBJ databases">
        <authorList>
            <person name="zhang j."/>
            <person name="sun C.M."/>
        </authorList>
    </citation>
    <scope>NUCLEOTIDE SEQUENCE</scope>
    <source>
        <strain evidence="5">NS-1</strain>
    </source>
</reference>
<dbReference type="InterPro" id="IPR027417">
    <property type="entry name" value="P-loop_NTPase"/>
</dbReference>
<sequence length="233" mass="26497">MTELLVGKDIIKYYGKEKVLDISEITIKQGSIMVLMGPNGSGKTTLIKILSQLEEKNTGEIYYQGDKINKKDSLKMRRKIGFIWQKPLLYRGSVYDNIALGLKYRKMGKTDIQRRVNQVLARLKITDLKDKEAKKLSGGEQQKVSIARTLITEPGLIFIDEPNTSLDVESIALIEEIIKEEVKKGVGIVLVTHNFYQAKNLADEIILLRKGKIVAQGEEQEIFVKQEELLKYL</sequence>
<dbReference type="PANTHER" id="PTHR43423:SF1">
    <property type="entry name" value="ABC TRANSPORTER I FAMILY MEMBER 17"/>
    <property type="match status" value="1"/>
</dbReference>
<dbReference type="PANTHER" id="PTHR43423">
    <property type="entry name" value="ABC TRANSPORTER I FAMILY MEMBER 17"/>
    <property type="match status" value="1"/>
</dbReference>
<dbReference type="InterPro" id="IPR003439">
    <property type="entry name" value="ABC_transporter-like_ATP-bd"/>
</dbReference>
<dbReference type="GO" id="GO:0005524">
    <property type="term" value="F:ATP binding"/>
    <property type="evidence" value="ECO:0007669"/>
    <property type="project" value="UniProtKB-KW"/>
</dbReference>
<dbReference type="Gene3D" id="3.40.50.300">
    <property type="entry name" value="P-loop containing nucleotide triphosphate hydrolases"/>
    <property type="match status" value="1"/>
</dbReference>
<evidence type="ECO:0000313" key="6">
    <source>
        <dbReference type="Proteomes" id="UP000665020"/>
    </source>
</evidence>
<protein>
    <submittedName>
        <fullName evidence="5">ATP-binding cassette domain-containing protein</fullName>
    </submittedName>
</protein>
<dbReference type="RefSeq" id="WP_230867298.1">
    <property type="nucleotide sequence ID" value="NZ_CP046640.1"/>
</dbReference>
<keyword evidence="1" id="KW-0813">Transport</keyword>
<evidence type="ECO:0000256" key="2">
    <source>
        <dbReference type="ARBA" id="ARBA00022741"/>
    </source>
</evidence>
<dbReference type="InterPro" id="IPR017871">
    <property type="entry name" value="ABC_transporter-like_CS"/>
</dbReference>
<dbReference type="InterPro" id="IPR003593">
    <property type="entry name" value="AAA+_ATPase"/>
</dbReference>
<dbReference type="PROSITE" id="PS00211">
    <property type="entry name" value="ABC_TRANSPORTER_1"/>
    <property type="match status" value="1"/>
</dbReference>
<dbReference type="SUPFAM" id="SSF52540">
    <property type="entry name" value="P-loop containing nucleoside triphosphate hydrolases"/>
    <property type="match status" value="1"/>
</dbReference>
<dbReference type="AlphaFoldDB" id="A0A8A7KCC6"/>
<gene>
    <name evidence="5" type="ORF">GM661_13470</name>
</gene>
<evidence type="ECO:0000256" key="1">
    <source>
        <dbReference type="ARBA" id="ARBA00022448"/>
    </source>
</evidence>
<dbReference type="SMART" id="SM00382">
    <property type="entry name" value="AAA"/>
    <property type="match status" value="1"/>
</dbReference>
<accession>A0A8A7KCC6</accession>
<keyword evidence="2" id="KW-0547">Nucleotide-binding</keyword>
<evidence type="ECO:0000259" key="4">
    <source>
        <dbReference type="SMART" id="SM00382"/>
    </source>
</evidence>
<keyword evidence="3 5" id="KW-0067">ATP-binding</keyword>
<keyword evidence="6" id="KW-1185">Reference proteome</keyword>
<dbReference type="KEGG" id="ifn:GM661_13470"/>
<name>A0A8A7KCC6_9FIRM</name>
<dbReference type="Proteomes" id="UP000665020">
    <property type="component" value="Chromosome"/>
</dbReference>